<gene>
    <name evidence="1" type="ORF">CEURO_LOCUS9127</name>
</gene>
<protein>
    <submittedName>
        <fullName evidence="1">Uncharacterized protein</fullName>
    </submittedName>
</protein>
<comment type="caution">
    <text evidence="1">The sequence shown here is derived from an EMBL/GenBank/DDBJ whole genome shotgun (WGS) entry which is preliminary data.</text>
</comment>
<proteinExistence type="predicted"/>
<dbReference type="AlphaFoldDB" id="A0A9P0Z2X2"/>
<evidence type="ECO:0000313" key="2">
    <source>
        <dbReference type="Proteomes" id="UP001152484"/>
    </source>
</evidence>
<dbReference type="Proteomes" id="UP001152484">
    <property type="component" value="Unassembled WGS sequence"/>
</dbReference>
<dbReference type="EMBL" id="CAMAPE010000017">
    <property type="protein sequence ID" value="CAH9084699.1"/>
    <property type="molecule type" value="Genomic_DNA"/>
</dbReference>
<reference evidence="1" key="1">
    <citation type="submission" date="2022-07" db="EMBL/GenBank/DDBJ databases">
        <authorList>
            <person name="Macas J."/>
            <person name="Novak P."/>
            <person name="Neumann P."/>
        </authorList>
    </citation>
    <scope>NUCLEOTIDE SEQUENCE</scope>
</reference>
<dbReference type="OrthoDB" id="10629596at2759"/>
<keyword evidence="2" id="KW-1185">Reference proteome</keyword>
<accession>A0A9P0Z2X2</accession>
<sequence length="156" mass="17478">MQGRPFLRRHFLEKSPVELLCQLGVRFGVAIRRPPDLTDDYSHAFAPGFLQRPHQRVQIRVEHVHVRHPFVDDGFGAVVEEGELDREIWVLVEAEEWVNVDEEGSVVVSEITTDLDHQVPDVRPKIAGGRAGGTRVVYVAVLGNGSFDLVSESGFI</sequence>
<evidence type="ECO:0000313" key="1">
    <source>
        <dbReference type="EMBL" id="CAH9084699.1"/>
    </source>
</evidence>
<name>A0A9P0Z2X2_CUSEU</name>
<organism evidence="1 2">
    <name type="scientific">Cuscuta europaea</name>
    <name type="common">European dodder</name>
    <dbReference type="NCBI Taxonomy" id="41803"/>
    <lineage>
        <taxon>Eukaryota</taxon>
        <taxon>Viridiplantae</taxon>
        <taxon>Streptophyta</taxon>
        <taxon>Embryophyta</taxon>
        <taxon>Tracheophyta</taxon>
        <taxon>Spermatophyta</taxon>
        <taxon>Magnoliopsida</taxon>
        <taxon>eudicotyledons</taxon>
        <taxon>Gunneridae</taxon>
        <taxon>Pentapetalae</taxon>
        <taxon>asterids</taxon>
        <taxon>lamiids</taxon>
        <taxon>Solanales</taxon>
        <taxon>Convolvulaceae</taxon>
        <taxon>Cuscuteae</taxon>
        <taxon>Cuscuta</taxon>
        <taxon>Cuscuta subgen. Cuscuta</taxon>
    </lineage>
</organism>